<dbReference type="Pfam" id="PF04827">
    <property type="entry name" value="Plant_tran"/>
    <property type="match status" value="1"/>
</dbReference>
<protein>
    <recommendedName>
        <fullName evidence="1">Retrotransposon gag domain-containing protein</fullName>
    </recommendedName>
</protein>
<dbReference type="Pfam" id="PF03732">
    <property type="entry name" value="Retrotrans_gag"/>
    <property type="match status" value="1"/>
</dbReference>
<dbReference type="PANTHER" id="PTHR47150:SF4">
    <property type="entry name" value="HARBINGER TRANSPOSASE-DERIVED PROTEIN-RELATED"/>
    <property type="match status" value="1"/>
</dbReference>
<gene>
    <name evidence="2" type="ORF">OSB04_016511</name>
</gene>
<name>A0AA38TEB7_9ASTR</name>
<reference evidence="2" key="1">
    <citation type="submission" date="2023-03" db="EMBL/GenBank/DDBJ databases">
        <title>Chromosome-scale reference genome and RAD-based genetic map of yellow starthistle (Centaurea solstitialis) reveal putative structural variation and QTLs associated with invader traits.</title>
        <authorList>
            <person name="Reatini B."/>
            <person name="Cang F.A."/>
            <person name="Jiang Q."/>
            <person name="Mckibben M.T.W."/>
            <person name="Barker M.S."/>
            <person name="Rieseberg L.H."/>
            <person name="Dlugosch K.M."/>
        </authorList>
    </citation>
    <scope>NUCLEOTIDE SEQUENCE</scope>
    <source>
        <strain evidence="2">CAN-66</strain>
        <tissue evidence="2">Leaf</tissue>
    </source>
</reference>
<evidence type="ECO:0000313" key="3">
    <source>
        <dbReference type="Proteomes" id="UP001172457"/>
    </source>
</evidence>
<proteinExistence type="predicted"/>
<keyword evidence="3" id="KW-1185">Reference proteome</keyword>
<organism evidence="2 3">
    <name type="scientific">Centaurea solstitialis</name>
    <name type="common">yellow star-thistle</name>
    <dbReference type="NCBI Taxonomy" id="347529"/>
    <lineage>
        <taxon>Eukaryota</taxon>
        <taxon>Viridiplantae</taxon>
        <taxon>Streptophyta</taxon>
        <taxon>Embryophyta</taxon>
        <taxon>Tracheophyta</taxon>
        <taxon>Spermatophyta</taxon>
        <taxon>Magnoliopsida</taxon>
        <taxon>eudicotyledons</taxon>
        <taxon>Gunneridae</taxon>
        <taxon>Pentapetalae</taxon>
        <taxon>asterids</taxon>
        <taxon>campanulids</taxon>
        <taxon>Asterales</taxon>
        <taxon>Asteraceae</taxon>
        <taxon>Carduoideae</taxon>
        <taxon>Cardueae</taxon>
        <taxon>Centaureinae</taxon>
        <taxon>Centaurea</taxon>
    </lineage>
</organism>
<dbReference type="PANTHER" id="PTHR47150">
    <property type="entry name" value="OS12G0169200 PROTEIN"/>
    <property type="match status" value="1"/>
</dbReference>
<comment type="caution">
    <text evidence="2">The sequence shown here is derived from an EMBL/GenBank/DDBJ whole genome shotgun (WGS) entry which is preliminary data.</text>
</comment>
<feature type="domain" description="Retrotransposon gag" evidence="1">
    <location>
        <begin position="512"/>
        <end position="604"/>
    </location>
</feature>
<evidence type="ECO:0000259" key="1">
    <source>
        <dbReference type="Pfam" id="PF03732"/>
    </source>
</evidence>
<dbReference type="AlphaFoldDB" id="A0AA38TEB7"/>
<dbReference type="InterPro" id="IPR005162">
    <property type="entry name" value="Retrotrans_gag_dom"/>
</dbReference>
<evidence type="ECO:0000313" key="2">
    <source>
        <dbReference type="EMBL" id="KAJ9552466.1"/>
    </source>
</evidence>
<sequence length="671" mass="77049">MRTRCANVCGVRSTSDRITVSSRSRAPNIDRGRVEANAWLMADYFCDYLTYTNEMFKRRFRMRKDLFLRIVDDLSTRYPYFQQQTDALGNPGFSPIQKCTAAIRQMAYGISGDAFDEYVRMGEKTSRDCLNNFCMTIIEVYGQLYLRKLSYQDIQQLYAAHKALHGFLGMLGSLDCMHWDWGKCTVAWQGQFKRGDHPYPTIIVEAVASLDTWIWHTFFGCAGAMKDLNVLGFGIYPEWATSVKSFSFPEDVKRVKFKKAQDAAHLVVSEAFEESYQIKSRWSIPQQGYKLPNAFAHCSCPLRRISEDELSHSPQRLCKNFTTSSCKLHITSATISSDNLNAIYKGFGGRGTEKYGKRRENVKNAQSQSSSLLAIAEIQVWHHQVHQFRNPGFDLITTELLEPFEEPEREFRKRNKNKSKANKVHPRALIFDMGDEAPMWTARRAAPTVSTNPITKPDLNKEIPGKLLHMIKDLTFDEKNDSNPIVHMENFVDICDLFKTEEGRDDAIRLRVFPLTLTGEARAWLRLLEPSSITTWEGLRSKFLSRFFPPSKIDKLRAEIRSFQQDDGETISEAWERFKHLLNSCPSHELSKSEQVQTFYSGLAYSSRATLDSSAGGVFMYKTPTEGYKLLEDMLIHNIDWRTDKRLQIPRMAGKISTNFDPSDELASMKN</sequence>
<dbReference type="InterPro" id="IPR006912">
    <property type="entry name" value="Harbinger_derived_prot"/>
</dbReference>
<dbReference type="EMBL" id="JARYMX010000004">
    <property type="protein sequence ID" value="KAJ9552466.1"/>
    <property type="molecule type" value="Genomic_DNA"/>
</dbReference>
<accession>A0AA38TEB7</accession>
<dbReference type="Proteomes" id="UP001172457">
    <property type="component" value="Chromosome 4"/>
</dbReference>